<dbReference type="Gene3D" id="3.90.1200.10">
    <property type="match status" value="1"/>
</dbReference>
<gene>
    <name evidence="1" type="ORF">GO986_02930</name>
</gene>
<evidence type="ECO:0000313" key="2">
    <source>
        <dbReference type="Proteomes" id="UP000483286"/>
    </source>
</evidence>
<evidence type="ECO:0000313" key="1">
    <source>
        <dbReference type="EMBL" id="MVN85713.1"/>
    </source>
</evidence>
<keyword evidence="1" id="KW-0808">Transferase</keyword>
<dbReference type="Proteomes" id="UP000483286">
    <property type="component" value="Unassembled WGS sequence"/>
</dbReference>
<dbReference type="EMBL" id="WQLB01000003">
    <property type="protein sequence ID" value="MVN85713.1"/>
    <property type="molecule type" value="Genomic_DNA"/>
</dbReference>
<dbReference type="GO" id="GO:0016740">
    <property type="term" value="F:transferase activity"/>
    <property type="evidence" value="ECO:0007669"/>
    <property type="project" value="UniProtKB-KW"/>
</dbReference>
<dbReference type="RefSeq" id="WP_157457738.1">
    <property type="nucleotide sequence ID" value="NZ_WQLB01000003.1"/>
</dbReference>
<dbReference type="AlphaFoldDB" id="A0A7C9HQ46"/>
<dbReference type="InterPro" id="IPR011009">
    <property type="entry name" value="Kinase-like_dom_sf"/>
</dbReference>
<reference evidence="1 2" key="1">
    <citation type="submission" date="2019-12" db="EMBL/GenBank/DDBJ databases">
        <title>Deinococcus sp. HMF7620 Genome sequencing and assembly.</title>
        <authorList>
            <person name="Kang H."/>
            <person name="Kim H."/>
            <person name="Joh K."/>
        </authorList>
    </citation>
    <scope>NUCLEOTIDE SEQUENCE [LARGE SCALE GENOMIC DNA]</scope>
    <source>
        <strain evidence="1 2">HMF7620</strain>
    </source>
</reference>
<comment type="caution">
    <text evidence="1">The sequence shown here is derived from an EMBL/GenBank/DDBJ whole genome shotgun (WGS) entry which is preliminary data.</text>
</comment>
<sequence length="314" mass="34391">MNLAPLLAHFDLPPHTQAVRLSAHADVWALQLTGRRAVLKRTSLNHAPGIAAWSQALAQAGVQVLAPLPSPTVLLPEGAGDSSRWVLYPFVEGRRYQGLDQDLERASALLGQIHAAAPDQTFDLPHLASVRAFTASDLQALSDEVLEGLARAQLSTARPAALLAERQTQYLTGALPRAVSQSLPMVNCSWDHKAANLVYLPSGEPVLVDPDNAARMPRVYDLALTALSFHLDPSLHSGPAQLMTPAQWATFLRGYTQHIDLTPLEHQMWPDVLLCAWMDESLWQLSQVGEGWQDEAAREVWLELLTLPQPFALT</sequence>
<protein>
    <submittedName>
        <fullName evidence="1">Phosphotransferase</fullName>
    </submittedName>
</protein>
<name>A0A7C9HQ46_9DEIO</name>
<accession>A0A7C9HQ46</accession>
<proteinExistence type="predicted"/>
<keyword evidence="2" id="KW-1185">Reference proteome</keyword>
<organism evidence="1 2">
    <name type="scientific">Deinococcus arboris</name>
    <dbReference type="NCBI Taxonomy" id="2682977"/>
    <lineage>
        <taxon>Bacteria</taxon>
        <taxon>Thermotogati</taxon>
        <taxon>Deinococcota</taxon>
        <taxon>Deinococci</taxon>
        <taxon>Deinococcales</taxon>
        <taxon>Deinococcaceae</taxon>
        <taxon>Deinococcus</taxon>
    </lineage>
</organism>
<dbReference type="SUPFAM" id="SSF56112">
    <property type="entry name" value="Protein kinase-like (PK-like)"/>
    <property type="match status" value="1"/>
</dbReference>